<reference evidence="3 4" key="1">
    <citation type="submission" date="2020-07" db="EMBL/GenBank/DDBJ databases">
        <title>Draft whole-genome sequence of Heliobacterium chlorum DSM 3682, type strain.</title>
        <authorList>
            <person name="Kyndt J.A."/>
            <person name="Meyer T.E."/>
            <person name="Imhoff J.F."/>
        </authorList>
    </citation>
    <scope>NUCLEOTIDE SEQUENCE [LARGE SCALE GENOMIC DNA]</scope>
    <source>
        <strain evidence="3 4">DSM 3682</strain>
    </source>
</reference>
<dbReference type="Proteomes" id="UP000617402">
    <property type="component" value="Unassembled WGS sequence"/>
</dbReference>
<feature type="domain" description="SWI2/SNF2 ATPase" evidence="2">
    <location>
        <begin position="33"/>
        <end position="172"/>
    </location>
</feature>
<evidence type="ECO:0000313" key="3">
    <source>
        <dbReference type="EMBL" id="MBC9786617.1"/>
    </source>
</evidence>
<dbReference type="Gene3D" id="3.40.50.300">
    <property type="entry name" value="P-loop containing nucleotide triphosphate hydrolases"/>
    <property type="match status" value="1"/>
</dbReference>
<evidence type="ECO:0008006" key="5">
    <source>
        <dbReference type="Google" id="ProtNLM"/>
    </source>
</evidence>
<dbReference type="EMBL" id="JACVHF010000054">
    <property type="protein sequence ID" value="MBC9786617.1"/>
    <property type="molecule type" value="Genomic_DNA"/>
</dbReference>
<dbReference type="Pfam" id="PF10593">
    <property type="entry name" value="Z1"/>
    <property type="match status" value="1"/>
</dbReference>
<comment type="caution">
    <text evidence="3">The sequence shown here is derived from an EMBL/GenBank/DDBJ whole genome shotgun (WGS) entry which is preliminary data.</text>
</comment>
<proteinExistence type="predicted"/>
<gene>
    <name evidence="3" type="ORF">H1S01_19415</name>
</gene>
<evidence type="ECO:0000259" key="2">
    <source>
        <dbReference type="Pfam" id="PF18766"/>
    </source>
</evidence>
<protein>
    <recommendedName>
        <fullName evidence="5">Endonuclease Z1 domain-containing protein</fullName>
    </recommendedName>
</protein>
<evidence type="ECO:0000313" key="4">
    <source>
        <dbReference type="Proteomes" id="UP000617402"/>
    </source>
</evidence>
<dbReference type="InterPro" id="IPR018310">
    <property type="entry name" value="Put_endonuclease_Z1-dom"/>
</dbReference>
<evidence type="ECO:0000259" key="1">
    <source>
        <dbReference type="Pfam" id="PF10593"/>
    </source>
</evidence>
<sequence length="660" mass="75277">MLNEGSNVRYARIFMKQSNVDKDDIDNVLLKAKETVEKVNQNQGRKTGLIFGRVQSGKTNSIISTMALMMDNKYRAFILLVSNDNSLNSQTVKRLKDSKLKFEVIDKTQLHVDVESYLQNKRNVVIVCPKNVNYLTALNKKLREIKSDLNWIIFDDEADQASLNNNINSQEESPSRINGLIDSLIDCSQIKAYIQVTATPQAILLQNVGSKFFPDFITILEPGTGYIGANELFGSESSPYLKPIKDDHMFNGDVHRDKDLTIETANSIIDSLLSFIIAASIKTIKEEESTFTYMAHVGREKEGHHLFKKYVKQLLSIINNSLNNINISEYSKLKELVDERFGIIYNDFKQSVIDIPPYEDVYAEASELINDDFFVQVVNSDESKDILYDARINFLVGGDRLSRGITIKNLVTTYYSRCSSAPKMDTMGQHARMFGYRESVLDVMRIFISESLCDNFLKITRAENELRKMIIDNKSTHISIPVGKGILPTKGTVYDTSQIFGLRGGISYNPRYPKHKNVSSITNELNEKLIDYVGSGSNKPIKVEINFILGILEIMKSSYERFVELIEPLIKGMKETYPHGFVIVRVDRDIKMLEDGSISTILSEDDRKLAVEDHPTLYIYRISGSFEKGWEGENFWIPIFRFPNNYDYLLNISHIEQIIS</sequence>
<keyword evidence="4" id="KW-1185">Reference proteome</keyword>
<organism evidence="3 4">
    <name type="scientific">Heliobacterium chlorum</name>
    <dbReference type="NCBI Taxonomy" id="2698"/>
    <lineage>
        <taxon>Bacteria</taxon>
        <taxon>Bacillati</taxon>
        <taxon>Bacillota</taxon>
        <taxon>Clostridia</taxon>
        <taxon>Eubacteriales</taxon>
        <taxon>Heliobacteriaceae</taxon>
        <taxon>Heliobacterium</taxon>
    </lineage>
</organism>
<dbReference type="RefSeq" id="WP_188042035.1">
    <property type="nucleotide sequence ID" value="NZ_JACVHF010000054.1"/>
</dbReference>
<dbReference type="SUPFAM" id="SSF52540">
    <property type="entry name" value="P-loop containing nucleoside triphosphate hydrolases"/>
    <property type="match status" value="1"/>
</dbReference>
<dbReference type="Pfam" id="PF18766">
    <property type="entry name" value="SWI2_SNF2"/>
    <property type="match status" value="1"/>
</dbReference>
<feature type="domain" description="Putative endonuclease Z1" evidence="1">
    <location>
        <begin position="268"/>
        <end position="474"/>
    </location>
</feature>
<name>A0ABR7T776_HELCL</name>
<dbReference type="InterPro" id="IPR040980">
    <property type="entry name" value="SWI2_SNF2"/>
</dbReference>
<dbReference type="InterPro" id="IPR027417">
    <property type="entry name" value="P-loop_NTPase"/>
</dbReference>
<accession>A0ABR7T776</accession>